<dbReference type="CDD" id="cd03379">
    <property type="entry name" value="beta_CA_cladeD"/>
    <property type="match status" value="1"/>
</dbReference>
<dbReference type="SUPFAM" id="SSF53056">
    <property type="entry name" value="beta-carbonic anhydrase, cab"/>
    <property type="match status" value="1"/>
</dbReference>
<comment type="cofactor">
    <cofactor evidence="6">
        <name>Zn(2+)</name>
        <dbReference type="ChEBI" id="CHEBI:29105"/>
    </cofactor>
    <text evidence="6">Binds 1 zinc ion per subunit.</text>
</comment>
<feature type="binding site" evidence="6">
    <location>
        <position position="44"/>
    </location>
    <ligand>
        <name>Zn(2+)</name>
        <dbReference type="ChEBI" id="CHEBI:29105"/>
    </ligand>
</feature>
<evidence type="ECO:0000313" key="8">
    <source>
        <dbReference type="Proteomes" id="UP000195437"/>
    </source>
</evidence>
<evidence type="ECO:0000256" key="1">
    <source>
        <dbReference type="ARBA" id="ARBA00006217"/>
    </source>
</evidence>
<evidence type="ECO:0000256" key="3">
    <source>
        <dbReference type="ARBA" id="ARBA00022723"/>
    </source>
</evidence>
<dbReference type="SMART" id="SM00947">
    <property type="entry name" value="Pro_CA"/>
    <property type="match status" value="1"/>
</dbReference>
<keyword evidence="3 6" id="KW-0479">Metal-binding</keyword>
<comment type="catalytic activity">
    <reaction evidence="5">
        <text>hydrogencarbonate + H(+) = CO2 + H2O</text>
        <dbReference type="Rhea" id="RHEA:10748"/>
        <dbReference type="ChEBI" id="CHEBI:15377"/>
        <dbReference type="ChEBI" id="CHEBI:15378"/>
        <dbReference type="ChEBI" id="CHEBI:16526"/>
        <dbReference type="ChEBI" id="CHEBI:17544"/>
        <dbReference type="EC" id="4.2.1.1"/>
    </reaction>
</comment>
<feature type="binding site" evidence="6">
    <location>
        <position position="102"/>
    </location>
    <ligand>
        <name>Zn(2+)</name>
        <dbReference type="ChEBI" id="CHEBI:29105"/>
    </ligand>
</feature>
<gene>
    <name evidence="7" type="ORF">CBW65_01390</name>
</gene>
<feature type="binding site" evidence="6">
    <location>
        <position position="46"/>
    </location>
    <ligand>
        <name>Zn(2+)</name>
        <dbReference type="ChEBI" id="CHEBI:29105"/>
    </ligand>
</feature>
<dbReference type="AlphaFoldDB" id="A0A1Y0IJ61"/>
<proteinExistence type="inferred from homology"/>
<dbReference type="EMBL" id="CP021434">
    <property type="protein sequence ID" value="ARU59856.1"/>
    <property type="molecule type" value="Genomic_DNA"/>
</dbReference>
<evidence type="ECO:0000256" key="6">
    <source>
        <dbReference type="PIRSR" id="PIRSR601765-1"/>
    </source>
</evidence>
<dbReference type="InterPro" id="IPR036874">
    <property type="entry name" value="Carbonic_anhydrase_sf"/>
</dbReference>
<dbReference type="Gene3D" id="3.40.1050.10">
    <property type="entry name" value="Carbonic anhydrase"/>
    <property type="match status" value="1"/>
</dbReference>
<keyword evidence="4 6" id="KW-0862">Zinc</keyword>
<evidence type="ECO:0000256" key="2">
    <source>
        <dbReference type="ARBA" id="ARBA00012925"/>
    </source>
</evidence>
<dbReference type="EC" id="4.2.1.1" evidence="2"/>
<dbReference type="PANTHER" id="PTHR43175">
    <property type="entry name" value="CARBONIC ANHYDRASE"/>
    <property type="match status" value="1"/>
</dbReference>
<dbReference type="KEGG" id="tum:CBW65_01390"/>
<dbReference type="InterPro" id="IPR001765">
    <property type="entry name" value="Carbonic_anhydrase"/>
</dbReference>
<dbReference type="Pfam" id="PF00484">
    <property type="entry name" value="Pro_CA"/>
    <property type="match status" value="1"/>
</dbReference>
<comment type="similarity">
    <text evidence="1">Belongs to the beta-class carbonic anhydrase family.</text>
</comment>
<dbReference type="RefSeq" id="WP_087455243.1">
    <property type="nucleotide sequence ID" value="NZ_CP021434.1"/>
</dbReference>
<protein>
    <recommendedName>
        <fullName evidence="2">carbonic anhydrase</fullName>
        <ecNumber evidence="2">4.2.1.1</ecNumber>
    </recommendedName>
</protein>
<organism evidence="7 8">
    <name type="scientific">Tumebacillus avium</name>
    <dbReference type="NCBI Taxonomy" id="1903704"/>
    <lineage>
        <taxon>Bacteria</taxon>
        <taxon>Bacillati</taxon>
        <taxon>Bacillota</taxon>
        <taxon>Bacilli</taxon>
        <taxon>Bacillales</taxon>
        <taxon>Alicyclobacillaceae</taxon>
        <taxon>Tumebacillus</taxon>
    </lineage>
</organism>
<dbReference type="Proteomes" id="UP000195437">
    <property type="component" value="Chromosome"/>
</dbReference>
<dbReference type="OrthoDB" id="9792260at2"/>
<accession>A0A1Y0IJ61</accession>
<dbReference type="GO" id="GO:0004089">
    <property type="term" value="F:carbonate dehydratase activity"/>
    <property type="evidence" value="ECO:0007669"/>
    <property type="project" value="UniProtKB-EC"/>
</dbReference>
<dbReference type="GO" id="GO:0008270">
    <property type="term" value="F:zinc ion binding"/>
    <property type="evidence" value="ECO:0007669"/>
    <property type="project" value="InterPro"/>
</dbReference>
<dbReference type="PANTHER" id="PTHR43175:SF3">
    <property type="entry name" value="CARBON DISULFIDE HYDROLASE"/>
    <property type="match status" value="1"/>
</dbReference>
<evidence type="ECO:0000256" key="4">
    <source>
        <dbReference type="ARBA" id="ARBA00022833"/>
    </source>
</evidence>
<sequence>MSKPILAQVLEANEGFVSEWQKLQEQGRKPVSKIPSKELAIFTCMDTRLVDFLEGAMGIQRGEAKVLKNAGNTLASPFGVVIRSLVMAIYALGVKEIIVIGHLDCGMASATADDIKAKMLARGISPDAIKLVEGAMSQWVDTFHHPIENVAEVVKSIRENPLIPKDVPVHGLIFDPENGKLDLITNGYEAAAQ</sequence>
<feature type="binding site" evidence="6">
    <location>
        <position position="105"/>
    </location>
    <ligand>
        <name>Zn(2+)</name>
        <dbReference type="ChEBI" id="CHEBI:29105"/>
    </ligand>
</feature>
<evidence type="ECO:0000313" key="7">
    <source>
        <dbReference type="EMBL" id="ARU59856.1"/>
    </source>
</evidence>
<keyword evidence="8" id="KW-1185">Reference proteome</keyword>
<evidence type="ECO:0000256" key="5">
    <source>
        <dbReference type="ARBA" id="ARBA00048348"/>
    </source>
</evidence>
<name>A0A1Y0IJ61_9BACL</name>
<reference evidence="8" key="1">
    <citation type="submission" date="2017-05" db="EMBL/GenBank/DDBJ databases">
        <authorList>
            <person name="Sung H."/>
        </authorList>
    </citation>
    <scope>NUCLEOTIDE SEQUENCE [LARGE SCALE GENOMIC DNA]</scope>
    <source>
        <strain evidence="8">AR23208</strain>
    </source>
</reference>